<comment type="caution">
    <text evidence="1">The sequence shown here is derived from an EMBL/GenBank/DDBJ whole genome shotgun (WGS) entry which is preliminary data.</text>
</comment>
<gene>
    <name evidence="1" type="ORF">CA85_35360</name>
</gene>
<dbReference type="Proteomes" id="UP000318053">
    <property type="component" value="Unassembled WGS sequence"/>
</dbReference>
<dbReference type="RefSeq" id="WP_186775001.1">
    <property type="nucleotide sequence ID" value="NZ_SJPK01000009.1"/>
</dbReference>
<proteinExistence type="predicted"/>
<evidence type="ECO:0000313" key="1">
    <source>
        <dbReference type="EMBL" id="TWT64751.1"/>
    </source>
</evidence>
<organism evidence="1 2">
    <name type="scientific">Allorhodopirellula solitaria</name>
    <dbReference type="NCBI Taxonomy" id="2527987"/>
    <lineage>
        <taxon>Bacteria</taxon>
        <taxon>Pseudomonadati</taxon>
        <taxon>Planctomycetota</taxon>
        <taxon>Planctomycetia</taxon>
        <taxon>Pirellulales</taxon>
        <taxon>Pirellulaceae</taxon>
        <taxon>Allorhodopirellula</taxon>
    </lineage>
</organism>
<dbReference type="AlphaFoldDB" id="A0A5C5XQK0"/>
<evidence type="ECO:0000313" key="2">
    <source>
        <dbReference type="Proteomes" id="UP000318053"/>
    </source>
</evidence>
<accession>A0A5C5XQK0</accession>
<name>A0A5C5XQK0_9BACT</name>
<protein>
    <submittedName>
        <fullName evidence="1">Uncharacterized protein</fullName>
    </submittedName>
</protein>
<sequence>MTKFFFLSALAIFCVGCGSDQSTVVDDSGMTTEQQAEQEAYVNEMDGPAPD</sequence>
<reference evidence="1 2" key="1">
    <citation type="submission" date="2019-02" db="EMBL/GenBank/DDBJ databases">
        <title>Deep-cultivation of Planctomycetes and their phenomic and genomic characterization uncovers novel biology.</title>
        <authorList>
            <person name="Wiegand S."/>
            <person name="Jogler M."/>
            <person name="Boedeker C."/>
            <person name="Pinto D."/>
            <person name="Vollmers J."/>
            <person name="Rivas-Marin E."/>
            <person name="Kohn T."/>
            <person name="Peeters S.H."/>
            <person name="Heuer A."/>
            <person name="Rast P."/>
            <person name="Oberbeckmann S."/>
            <person name="Bunk B."/>
            <person name="Jeske O."/>
            <person name="Meyerdierks A."/>
            <person name="Storesund J.E."/>
            <person name="Kallscheuer N."/>
            <person name="Luecker S."/>
            <person name="Lage O.M."/>
            <person name="Pohl T."/>
            <person name="Merkel B.J."/>
            <person name="Hornburger P."/>
            <person name="Mueller R.-W."/>
            <person name="Bruemmer F."/>
            <person name="Labrenz M."/>
            <person name="Spormann A.M."/>
            <person name="Op Den Camp H."/>
            <person name="Overmann J."/>
            <person name="Amann R."/>
            <person name="Jetten M.S.M."/>
            <person name="Mascher T."/>
            <person name="Medema M.H."/>
            <person name="Devos D.P."/>
            <person name="Kaster A.-K."/>
            <person name="Ovreas L."/>
            <person name="Rohde M."/>
            <person name="Galperin M.Y."/>
            <person name="Jogler C."/>
        </authorList>
    </citation>
    <scope>NUCLEOTIDE SEQUENCE [LARGE SCALE GENOMIC DNA]</scope>
    <source>
        <strain evidence="1 2">CA85</strain>
    </source>
</reference>
<dbReference type="EMBL" id="SJPK01000009">
    <property type="protein sequence ID" value="TWT64751.1"/>
    <property type="molecule type" value="Genomic_DNA"/>
</dbReference>
<keyword evidence="2" id="KW-1185">Reference proteome</keyword>